<sequence>MSLRLKGRKVTFNRNPRYEGKAKIVKGKISQSPIWLKVVLEDGEITTVEQNNLYFVKGKK</sequence>
<reference evidence="1" key="1">
    <citation type="journal article" date="2015" name="Nature">
        <title>Complex archaea that bridge the gap between prokaryotes and eukaryotes.</title>
        <authorList>
            <person name="Spang A."/>
            <person name="Saw J.H."/>
            <person name="Jorgensen S.L."/>
            <person name="Zaremba-Niedzwiedzka K."/>
            <person name="Martijn J."/>
            <person name="Lind A.E."/>
            <person name="van Eijk R."/>
            <person name="Schleper C."/>
            <person name="Guy L."/>
            <person name="Ettema T.J."/>
        </authorList>
    </citation>
    <scope>NUCLEOTIDE SEQUENCE</scope>
</reference>
<organism evidence="1">
    <name type="scientific">marine sediment metagenome</name>
    <dbReference type="NCBI Taxonomy" id="412755"/>
    <lineage>
        <taxon>unclassified sequences</taxon>
        <taxon>metagenomes</taxon>
        <taxon>ecological metagenomes</taxon>
    </lineage>
</organism>
<comment type="caution">
    <text evidence="1">The sequence shown here is derived from an EMBL/GenBank/DDBJ whole genome shotgun (WGS) entry which is preliminary data.</text>
</comment>
<gene>
    <name evidence="1" type="ORF">LCGC14_2769480</name>
</gene>
<evidence type="ECO:0000313" key="1">
    <source>
        <dbReference type="EMBL" id="KKK85814.1"/>
    </source>
</evidence>
<protein>
    <submittedName>
        <fullName evidence="1">Uncharacterized protein</fullName>
    </submittedName>
</protein>
<dbReference type="AlphaFoldDB" id="A0A0F9B5D5"/>
<name>A0A0F9B5D5_9ZZZZ</name>
<dbReference type="EMBL" id="LAZR01051133">
    <property type="protein sequence ID" value="KKK85814.1"/>
    <property type="molecule type" value="Genomic_DNA"/>
</dbReference>
<accession>A0A0F9B5D5</accession>
<proteinExistence type="predicted"/>